<evidence type="ECO:0000256" key="3">
    <source>
        <dbReference type="ARBA" id="ARBA00023027"/>
    </source>
</evidence>
<dbReference type="GO" id="GO:0030267">
    <property type="term" value="F:glyoxylate reductase (NADPH) activity"/>
    <property type="evidence" value="ECO:0007669"/>
    <property type="project" value="TreeGrafter"/>
</dbReference>
<feature type="domain" description="D-isomer specific 2-hydroxyacid dehydrogenase NAD-binding" evidence="6">
    <location>
        <begin position="111"/>
        <end position="287"/>
    </location>
</feature>
<dbReference type="InterPro" id="IPR029753">
    <property type="entry name" value="D-isomer_DH_CS"/>
</dbReference>
<evidence type="ECO:0000313" key="7">
    <source>
        <dbReference type="EMBL" id="OGG49587.1"/>
    </source>
</evidence>
<reference evidence="7 8" key="1">
    <citation type="journal article" date="2016" name="Nat. Commun.">
        <title>Thousands of microbial genomes shed light on interconnected biogeochemical processes in an aquifer system.</title>
        <authorList>
            <person name="Anantharaman K."/>
            <person name="Brown C.T."/>
            <person name="Hug L.A."/>
            <person name="Sharon I."/>
            <person name="Castelle C.J."/>
            <person name="Probst A.J."/>
            <person name="Thomas B.C."/>
            <person name="Singh A."/>
            <person name="Wilkins M.J."/>
            <person name="Karaoz U."/>
            <person name="Brodie E.L."/>
            <person name="Williams K.H."/>
            <person name="Hubbard S.S."/>
            <person name="Banfield J.F."/>
        </authorList>
    </citation>
    <scope>NUCLEOTIDE SEQUENCE [LARGE SCALE GENOMIC DNA]</scope>
    <source>
        <strain evidence="8">RIFCSPLOWO2_12_FULL_64_10</strain>
    </source>
</reference>
<evidence type="ECO:0000313" key="8">
    <source>
        <dbReference type="Proteomes" id="UP000178606"/>
    </source>
</evidence>
<proteinExistence type="inferred from homology"/>
<keyword evidence="3" id="KW-0520">NAD</keyword>
<dbReference type="PANTHER" id="PTHR10996">
    <property type="entry name" value="2-HYDROXYACID DEHYDROGENASE-RELATED"/>
    <property type="match status" value="1"/>
</dbReference>
<evidence type="ECO:0000256" key="2">
    <source>
        <dbReference type="ARBA" id="ARBA00023002"/>
    </source>
</evidence>
<comment type="caution">
    <text evidence="7">The sequence shown here is derived from an EMBL/GenBank/DDBJ whole genome shotgun (WGS) entry which is preliminary data.</text>
</comment>
<protein>
    <submittedName>
        <fullName evidence="7">D-glycerate dehydrogenase</fullName>
    </submittedName>
</protein>
<dbReference type="Pfam" id="PF00389">
    <property type="entry name" value="2-Hacid_dh"/>
    <property type="match status" value="1"/>
</dbReference>
<accession>A0A1F6CKN2</accession>
<keyword evidence="2 4" id="KW-0560">Oxidoreductase</keyword>
<dbReference type="CDD" id="cd05301">
    <property type="entry name" value="GDH"/>
    <property type="match status" value="1"/>
</dbReference>
<dbReference type="SUPFAM" id="SSF52283">
    <property type="entry name" value="Formate/glycerate dehydrogenase catalytic domain-like"/>
    <property type="match status" value="1"/>
</dbReference>
<dbReference type="GO" id="GO:0016618">
    <property type="term" value="F:hydroxypyruvate reductase [NAD(P)H] activity"/>
    <property type="evidence" value="ECO:0007669"/>
    <property type="project" value="TreeGrafter"/>
</dbReference>
<dbReference type="Proteomes" id="UP000178606">
    <property type="component" value="Unassembled WGS sequence"/>
</dbReference>
<evidence type="ECO:0000256" key="4">
    <source>
        <dbReference type="RuleBase" id="RU003719"/>
    </source>
</evidence>
<dbReference type="InterPro" id="IPR006140">
    <property type="entry name" value="D-isomer_DH_NAD-bd"/>
</dbReference>
<organism evidence="7 8">
    <name type="scientific">Handelsmanbacteria sp. (strain RIFCSPLOWO2_12_FULL_64_10)</name>
    <dbReference type="NCBI Taxonomy" id="1817868"/>
    <lineage>
        <taxon>Bacteria</taxon>
        <taxon>Candidatus Handelsmaniibacteriota</taxon>
    </lineage>
</organism>
<evidence type="ECO:0000256" key="1">
    <source>
        <dbReference type="ARBA" id="ARBA00005854"/>
    </source>
</evidence>
<dbReference type="InterPro" id="IPR036291">
    <property type="entry name" value="NAD(P)-bd_dom_sf"/>
</dbReference>
<dbReference type="FunFam" id="3.40.50.720:FF:000462">
    <property type="entry name" value="Glyoxylate reductase (NADP+)"/>
    <property type="match status" value="1"/>
</dbReference>
<dbReference type="InterPro" id="IPR006139">
    <property type="entry name" value="D-isomer_2_OHA_DH_cat_dom"/>
</dbReference>
<gene>
    <name evidence="7" type="ORF">A3F84_07230</name>
</gene>
<comment type="similarity">
    <text evidence="1 4">Belongs to the D-isomer specific 2-hydroxyacid dehydrogenase family.</text>
</comment>
<dbReference type="PROSITE" id="PS00671">
    <property type="entry name" value="D_2_HYDROXYACID_DH_3"/>
    <property type="match status" value="1"/>
</dbReference>
<feature type="domain" description="D-isomer specific 2-hydroxyacid dehydrogenase catalytic" evidence="5">
    <location>
        <begin position="6"/>
        <end position="319"/>
    </location>
</feature>
<evidence type="ECO:0000259" key="5">
    <source>
        <dbReference type="Pfam" id="PF00389"/>
    </source>
</evidence>
<dbReference type="AlphaFoldDB" id="A0A1F6CKN2"/>
<dbReference type="InterPro" id="IPR050223">
    <property type="entry name" value="D-isomer_2-hydroxyacid_DH"/>
</dbReference>
<sequence>MGWNVYVTRLLPKPGMDLLHKHCEVVDVNPHDRMLTRQEFLDNIKGRDGVVTLLTERVDEEACQVADKTVIFANYAVGFNNVDVPTCTKHGIIVSNTPGVLTEATSDMAWALLFSVTRRIVESDKFLRAGKYEGWAPMMFRGGDIAGRTLGICGAGRIGTAMAMKSRGWNMKVLYCDLYRNEFLEKELGAKQVDKDTLFKESDFISVHVSLDAGTKHYVGERELRMMKPTAYLINTSRGPVIDEQALVHALREGWIAGAGLDVYEYEPLLMPGLAGLDNAVICPHVASATHKTRDDMATLAAENLIAALKGEKPPTLVNPDVLNAPNRRKVKK</sequence>
<dbReference type="GO" id="GO:0005829">
    <property type="term" value="C:cytosol"/>
    <property type="evidence" value="ECO:0007669"/>
    <property type="project" value="TreeGrafter"/>
</dbReference>
<dbReference type="GO" id="GO:0051287">
    <property type="term" value="F:NAD binding"/>
    <property type="evidence" value="ECO:0007669"/>
    <property type="project" value="InterPro"/>
</dbReference>
<dbReference type="EMBL" id="MFKF01000228">
    <property type="protein sequence ID" value="OGG49587.1"/>
    <property type="molecule type" value="Genomic_DNA"/>
</dbReference>
<dbReference type="SUPFAM" id="SSF51735">
    <property type="entry name" value="NAD(P)-binding Rossmann-fold domains"/>
    <property type="match status" value="1"/>
</dbReference>
<dbReference type="PANTHER" id="PTHR10996:SF178">
    <property type="entry name" value="2-HYDROXYACID DEHYDROGENASE YGL185C-RELATED"/>
    <property type="match status" value="1"/>
</dbReference>
<dbReference type="Pfam" id="PF02826">
    <property type="entry name" value="2-Hacid_dh_C"/>
    <property type="match status" value="1"/>
</dbReference>
<name>A0A1F6CKN2_HANXR</name>
<evidence type="ECO:0000259" key="6">
    <source>
        <dbReference type="Pfam" id="PF02826"/>
    </source>
</evidence>
<dbReference type="Gene3D" id="3.40.50.720">
    <property type="entry name" value="NAD(P)-binding Rossmann-like Domain"/>
    <property type="match status" value="2"/>
</dbReference>